<feature type="domain" description="SCP2" evidence="1">
    <location>
        <begin position="22"/>
        <end position="100"/>
    </location>
</feature>
<dbReference type="PANTHER" id="PTHR10094">
    <property type="entry name" value="STEROL CARRIER PROTEIN 2 SCP-2 FAMILY PROTEIN"/>
    <property type="match status" value="1"/>
</dbReference>
<dbReference type="STRING" id="172043.RM53_00095"/>
<proteinExistence type="predicted"/>
<dbReference type="SUPFAM" id="SSF55718">
    <property type="entry name" value="SCP-like"/>
    <property type="match status" value="1"/>
</dbReference>
<name>A0A0B4E356_9CAUL</name>
<dbReference type="AlphaFoldDB" id="A0A0B4E356"/>
<dbReference type="RefSeq" id="WP_039243606.1">
    <property type="nucleotide sequence ID" value="NZ_CP119180.1"/>
</dbReference>
<gene>
    <name evidence="2" type="ORF">RM53_00095</name>
</gene>
<dbReference type="GO" id="GO:0005829">
    <property type="term" value="C:cytosol"/>
    <property type="evidence" value="ECO:0007669"/>
    <property type="project" value="TreeGrafter"/>
</dbReference>
<dbReference type="Proteomes" id="UP000031166">
    <property type="component" value="Unassembled WGS sequence"/>
</dbReference>
<evidence type="ECO:0000259" key="1">
    <source>
        <dbReference type="Pfam" id="PF02036"/>
    </source>
</evidence>
<reference evidence="2 3" key="1">
    <citation type="submission" date="2014-12" db="EMBL/GenBank/DDBJ databases">
        <title>Genome sequencing of Brevundimonas nasdae TPW30.</title>
        <authorList>
            <person name="Tan P.W."/>
            <person name="Chan K.-G."/>
        </authorList>
    </citation>
    <scope>NUCLEOTIDE SEQUENCE [LARGE SCALE GENOMIC DNA]</scope>
    <source>
        <strain evidence="2 3">TPW30</strain>
    </source>
</reference>
<dbReference type="InterPro" id="IPR036527">
    <property type="entry name" value="SCP2_sterol-bd_dom_sf"/>
</dbReference>
<dbReference type="InterPro" id="IPR003033">
    <property type="entry name" value="SCP2_sterol-bd_dom"/>
</dbReference>
<dbReference type="Gene3D" id="3.30.1050.10">
    <property type="entry name" value="SCP2 sterol-binding domain"/>
    <property type="match status" value="1"/>
</dbReference>
<organism evidence="2 3">
    <name type="scientific">Brevundimonas nasdae</name>
    <dbReference type="NCBI Taxonomy" id="172043"/>
    <lineage>
        <taxon>Bacteria</taxon>
        <taxon>Pseudomonadati</taxon>
        <taxon>Pseudomonadota</taxon>
        <taxon>Alphaproteobacteria</taxon>
        <taxon>Caulobacterales</taxon>
        <taxon>Caulobacteraceae</taxon>
        <taxon>Brevundimonas</taxon>
    </lineage>
</organism>
<accession>A0A0B4E356</accession>
<dbReference type="EMBL" id="JWSY01000001">
    <property type="protein sequence ID" value="KIC61023.1"/>
    <property type="molecule type" value="Genomic_DNA"/>
</dbReference>
<protein>
    <submittedName>
        <fullName evidence="2">Sterol-binding protein</fullName>
    </submittedName>
</protein>
<evidence type="ECO:0000313" key="2">
    <source>
        <dbReference type="EMBL" id="KIC61023.1"/>
    </source>
</evidence>
<evidence type="ECO:0000313" key="3">
    <source>
        <dbReference type="Proteomes" id="UP000031166"/>
    </source>
</evidence>
<dbReference type="Pfam" id="PF02036">
    <property type="entry name" value="SCP2"/>
    <property type="match status" value="1"/>
</dbReference>
<dbReference type="PANTHER" id="PTHR10094:SF25">
    <property type="entry name" value="SCP2 STEROL-BINDING DOMAIN-CONTAINING PROTEIN 1"/>
    <property type="match status" value="1"/>
</dbReference>
<sequence>MPDLAQVTEHIRGAVGDNSGLGKTVKLDLGDEGKIFIDGASTPNTVTNEDKPADATVSMKWDDFMALSEGKLDPMMAFMQGKLKIAGDMMIAQKLAPLLKR</sequence>
<comment type="caution">
    <text evidence="2">The sequence shown here is derived from an EMBL/GenBank/DDBJ whole genome shotgun (WGS) entry which is preliminary data.</text>
</comment>